<evidence type="ECO:0000313" key="2">
    <source>
        <dbReference type="Proteomes" id="UP000036987"/>
    </source>
</evidence>
<evidence type="ECO:0000313" key="1">
    <source>
        <dbReference type="EMBL" id="KMZ73148.1"/>
    </source>
</evidence>
<protein>
    <submittedName>
        <fullName evidence="1">Uncharacterized protein</fullName>
    </submittedName>
</protein>
<dbReference type="AlphaFoldDB" id="A0A0K9PVV3"/>
<name>A0A0K9PVV3_ZOSMR</name>
<dbReference type="Proteomes" id="UP000036987">
    <property type="component" value="Unassembled WGS sequence"/>
</dbReference>
<keyword evidence="2" id="KW-1185">Reference proteome</keyword>
<organism evidence="1 2">
    <name type="scientific">Zostera marina</name>
    <name type="common">Eelgrass</name>
    <dbReference type="NCBI Taxonomy" id="29655"/>
    <lineage>
        <taxon>Eukaryota</taxon>
        <taxon>Viridiplantae</taxon>
        <taxon>Streptophyta</taxon>
        <taxon>Embryophyta</taxon>
        <taxon>Tracheophyta</taxon>
        <taxon>Spermatophyta</taxon>
        <taxon>Magnoliopsida</taxon>
        <taxon>Liliopsida</taxon>
        <taxon>Zosteraceae</taxon>
        <taxon>Zostera</taxon>
    </lineage>
</organism>
<proteinExistence type="predicted"/>
<comment type="caution">
    <text evidence="1">The sequence shown here is derived from an EMBL/GenBank/DDBJ whole genome shotgun (WGS) entry which is preliminary data.</text>
</comment>
<dbReference type="EMBL" id="LFYR01000599">
    <property type="protein sequence ID" value="KMZ73148.1"/>
    <property type="molecule type" value="Genomic_DNA"/>
</dbReference>
<accession>A0A0K9PVV3</accession>
<sequence>MDVFSVPSSSSDPRGSSDYSISESITLFGHRIETAVPVVKLSRNSDDASMIPQKRKLVQTMNGDNVLDADNAKDSKEDKECDPIINLSSTSKKTYWLVQSWCCFNRYIFTLNDVHDILPPSFFIKIKSLEFDHFPQIS</sequence>
<gene>
    <name evidence="1" type="ORF">ZOSMA_152G00010</name>
</gene>
<reference evidence="2" key="1">
    <citation type="journal article" date="2016" name="Nature">
        <title>The genome of the seagrass Zostera marina reveals angiosperm adaptation to the sea.</title>
        <authorList>
            <person name="Olsen J.L."/>
            <person name="Rouze P."/>
            <person name="Verhelst B."/>
            <person name="Lin Y.-C."/>
            <person name="Bayer T."/>
            <person name="Collen J."/>
            <person name="Dattolo E."/>
            <person name="De Paoli E."/>
            <person name="Dittami S."/>
            <person name="Maumus F."/>
            <person name="Michel G."/>
            <person name="Kersting A."/>
            <person name="Lauritano C."/>
            <person name="Lohaus R."/>
            <person name="Toepel M."/>
            <person name="Tonon T."/>
            <person name="Vanneste K."/>
            <person name="Amirebrahimi M."/>
            <person name="Brakel J."/>
            <person name="Bostroem C."/>
            <person name="Chovatia M."/>
            <person name="Grimwood J."/>
            <person name="Jenkins J.W."/>
            <person name="Jueterbock A."/>
            <person name="Mraz A."/>
            <person name="Stam W.T."/>
            <person name="Tice H."/>
            <person name="Bornberg-Bauer E."/>
            <person name="Green P.J."/>
            <person name="Pearson G.A."/>
            <person name="Procaccini G."/>
            <person name="Duarte C.M."/>
            <person name="Schmutz J."/>
            <person name="Reusch T.B.H."/>
            <person name="Van de Peer Y."/>
        </authorList>
    </citation>
    <scope>NUCLEOTIDE SEQUENCE [LARGE SCALE GENOMIC DNA]</scope>
    <source>
        <strain evidence="2">cv. Finnish</strain>
    </source>
</reference>